<evidence type="ECO:0000313" key="3">
    <source>
        <dbReference type="Proteomes" id="UP000664628"/>
    </source>
</evidence>
<accession>A0ABS3JQE1</accession>
<name>A0ABS3JQE1_9BACT</name>
<dbReference type="SUPFAM" id="SSF50939">
    <property type="entry name" value="Sialidases"/>
    <property type="match status" value="1"/>
</dbReference>
<dbReference type="InterPro" id="IPR036278">
    <property type="entry name" value="Sialidase_sf"/>
</dbReference>
<dbReference type="Gene3D" id="2.120.10.10">
    <property type="match status" value="1"/>
</dbReference>
<proteinExistence type="predicted"/>
<gene>
    <name evidence="2" type="ORF">J2I46_26870</name>
</gene>
<evidence type="ECO:0000259" key="1">
    <source>
        <dbReference type="Pfam" id="PF13088"/>
    </source>
</evidence>
<feature type="domain" description="Sialidase" evidence="1">
    <location>
        <begin position="51"/>
        <end position="365"/>
    </location>
</feature>
<dbReference type="EMBL" id="JAFMYW010000010">
    <property type="protein sequence ID" value="MBO0952234.1"/>
    <property type="molecule type" value="Genomic_DNA"/>
</dbReference>
<dbReference type="InterPro" id="IPR011040">
    <property type="entry name" value="Sialidase"/>
</dbReference>
<sequence length="402" mass="43411">MKTILSLLLSGLAFLGQPVRETTVSNPQFTGTTPRFTTDQRGNPVLTWAEKTGDKTASFYFAISTDGGETFGTKKRIPVPADLSTHAEGMPKIAIKGNGTLVALFEVPRPTADSPYAGNLYTMTSTTNGQSWTDPKPVHSNVAPGTSHSFGDLTRLPNGEIGLVWIDEKLRGQEGRTIKFVQSQPQGGFGAEVLVDSNACQCCRTNVFVDSNRQIHLTYRDLIPTGKGTPAARDISHVVSTDGGKTFSKPQRIYADDWRVAACPHAGSSVTQVGNALYTSWFSGKEGVAGLRLAKAGQTELAATVASNRAKHPQLVAYQDQLLWLWDESVRLPNQPANEPMPKFTQRVALRYGPSAETTYLTAETVSATYPVALATPKGLLVAFEQKTGDQKPVIVTQLLSK</sequence>
<dbReference type="CDD" id="cd15482">
    <property type="entry name" value="Sialidase_non-viral"/>
    <property type="match status" value="1"/>
</dbReference>
<keyword evidence="3" id="KW-1185">Reference proteome</keyword>
<protein>
    <submittedName>
        <fullName evidence="2">Exo-alpha-sialidase</fullName>
    </submittedName>
</protein>
<reference evidence="2 3" key="1">
    <citation type="submission" date="2021-03" db="EMBL/GenBank/DDBJ databases">
        <title>Fibrella sp. HMF5405 genome sequencing and assembly.</title>
        <authorList>
            <person name="Kang H."/>
            <person name="Kim H."/>
            <person name="Bae S."/>
            <person name="Joh K."/>
        </authorList>
    </citation>
    <scope>NUCLEOTIDE SEQUENCE [LARGE SCALE GENOMIC DNA]</scope>
    <source>
        <strain evidence="2 3">HMF5405</strain>
    </source>
</reference>
<evidence type="ECO:0000313" key="2">
    <source>
        <dbReference type="EMBL" id="MBO0952234.1"/>
    </source>
</evidence>
<comment type="caution">
    <text evidence="2">The sequence shown here is derived from an EMBL/GenBank/DDBJ whole genome shotgun (WGS) entry which is preliminary data.</text>
</comment>
<dbReference type="Proteomes" id="UP000664628">
    <property type="component" value="Unassembled WGS sequence"/>
</dbReference>
<dbReference type="RefSeq" id="WP_207332182.1">
    <property type="nucleotide sequence ID" value="NZ_JAFMYW010000010.1"/>
</dbReference>
<organism evidence="2 3">
    <name type="scientific">Fibrella forsythiae</name>
    <dbReference type="NCBI Taxonomy" id="2817061"/>
    <lineage>
        <taxon>Bacteria</taxon>
        <taxon>Pseudomonadati</taxon>
        <taxon>Bacteroidota</taxon>
        <taxon>Cytophagia</taxon>
        <taxon>Cytophagales</taxon>
        <taxon>Spirosomataceae</taxon>
        <taxon>Fibrella</taxon>
    </lineage>
</organism>
<dbReference type="Pfam" id="PF13088">
    <property type="entry name" value="BNR_2"/>
    <property type="match status" value="1"/>
</dbReference>